<keyword evidence="6 9" id="KW-0472">Membrane</keyword>
<keyword evidence="7" id="KW-0675">Receptor</keyword>
<organism evidence="11 12">
    <name type="scientific">Porites evermanni</name>
    <dbReference type="NCBI Taxonomy" id="104178"/>
    <lineage>
        <taxon>Eukaryota</taxon>
        <taxon>Metazoa</taxon>
        <taxon>Cnidaria</taxon>
        <taxon>Anthozoa</taxon>
        <taxon>Hexacorallia</taxon>
        <taxon>Scleractinia</taxon>
        <taxon>Fungiina</taxon>
        <taxon>Poritidae</taxon>
        <taxon>Porites</taxon>
    </lineage>
</organism>
<keyword evidence="12" id="KW-1185">Reference proteome</keyword>
<evidence type="ECO:0000256" key="7">
    <source>
        <dbReference type="ARBA" id="ARBA00023170"/>
    </source>
</evidence>
<sequence length="167" mass="19383">MESWFWILGWFLSILTITGNGFIIFLVCKKRQLRTKTNAFVVSLAVADFCVGISAFPLLFLYEMTRGRNFSPALYKGKGMLIVRWLFQDVSVVNLCSLVLERYIAIVIPYKYVTFMARRRVVQMIFVSWTITVIFLNSAVNPFAYAVFERDLKNEFKRLICTVTSTK</sequence>
<dbReference type="SUPFAM" id="SSF81321">
    <property type="entry name" value="Family A G protein-coupled receptor-like"/>
    <property type="match status" value="1"/>
</dbReference>
<keyword evidence="4 9" id="KW-1133">Transmembrane helix</keyword>
<protein>
    <recommendedName>
        <fullName evidence="10">G-protein coupled receptors family 1 profile domain-containing protein</fullName>
    </recommendedName>
</protein>
<keyword evidence="5" id="KW-0297">G-protein coupled receptor</keyword>
<dbReference type="PANTHER" id="PTHR24247">
    <property type="entry name" value="5-HYDROXYTRYPTAMINE RECEPTOR"/>
    <property type="match status" value="1"/>
</dbReference>
<evidence type="ECO:0000313" key="11">
    <source>
        <dbReference type="EMBL" id="CAH3150349.1"/>
    </source>
</evidence>
<keyword evidence="8" id="KW-0807">Transducer</keyword>
<evidence type="ECO:0000256" key="8">
    <source>
        <dbReference type="ARBA" id="ARBA00023224"/>
    </source>
</evidence>
<dbReference type="InterPro" id="IPR017452">
    <property type="entry name" value="GPCR_Rhodpsn_7TM"/>
</dbReference>
<keyword evidence="2" id="KW-1003">Cell membrane</keyword>
<evidence type="ECO:0000256" key="2">
    <source>
        <dbReference type="ARBA" id="ARBA00022475"/>
    </source>
</evidence>
<evidence type="ECO:0000256" key="9">
    <source>
        <dbReference type="SAM" id="Phobius"/>
    </source>
</evidence>
<reference evidence="11 12" key="1">
    <citation type="submission" date="2022-05" db="EMBL/GenBank/DDBJ databases">
        <authorList>
            <consortium name="Genoscope - CEA"/>
            <person name="William W."/>
        </authorList>
    </citation>
    <scope>NUCLEOTIDE SEQUENCE [LARGE SCALE GENOMIC DNA]</scope>
</reference>
<dbReference type="EMBL" id="CALNXI010000990">
    <property type="protein sequence ID" value="CAH3150349.1"/>
    <property type="molecule type" value="Genomic_DNA"/>
</dbReference>
<dbReference type="PRINTS" id="PR00237">
    <property type="entry name" value="GPCRRHODOPSN"/>
</dbReference>
<proteinExistence type="predicted"/>
<feature type="transmembrane region" description="Helical" evidence="9">
    <location>
        <begin position="39"/>
        <end position="62"/>
    </location>
</feature>
<feature type="domain" description="G-protein coupled receptors family 1 profile" evidence="10">
    <location>
        <begin position="19"/>
        <end position="167"/>
    </location>
</feature>
<dbReference type="Proteomes" id="UP001159427">
    <property type="component" value="Unassembled WGS sequence"/>
</dbReference>
<dbReference type="InterPro" id="IPR000276">
    <property type="entry name" value="GPCR_Rhodpsn"/>
</dbReference>
<evidence type="ECO:0000259" key="10">
    <source>
        <dbReference type="PROSITE" id="PS50262"/>
    </source>
</evidence>
<comment type="subcellular location">
    <subcellularLocation>
        <location evidence="1">Cell membrane</location>
        <topology evidence="1">Multi-pass membrane protein</topology>
    </subcellularLocation>
</comment>
<evidence type="ECO:0000256" key="1">
    <source>
        <dbReference type="ARBA" id="ARBA00004651"/>
    </source>
</evidence>
<evidence type="ECO:0000313" key="12">
    <source>
        <dbReference type="Proteomes" id="UP001159427"/>
    </source>
</evidence>
<feature type="transmembrane region" description="Helical" evidence="9">
    <location>
        <begin position="121"/>
        <end position="148"/>
    </location>
</feature>
<evidence type="ECO:0000256" key="6">
    <source>
        <dbReference type="ARBA" id="ARBA00023136"/>
    </source>
</evidence>
<accession>A0ABN8PT82</accession>
<evidence type="ECO:0000256" key="5">
    <source>
        <dbReference type="ARBA" id="ARBA00023040"/>
    </source>
</evidence>
<dbReference type="Gene3D" id="1.20.1070.10">
    <property type="entry name" value="Rhodopsin 7-helix transmembrane proteins"/>
    <property type="match status" value="2"/>
</dbReference>
<dbReference type="PROSITE" id="PS50262">
    <property type="entry name" value="G_PROTEIN_RECEP_F1_2"/>
    <property type="match status" value="1"/>
</dbReference>
<comment type="caution">
    <text evidence="11">The sequence shown here is derived from an EMBL/GenBank/DDBJ whole genome shotgun (WGS) entry which is preliminary data.</text>
</comment>
<evidence type="ECO:0000256" key="3">
    <source>
        <dbReference type="ARBA" id="ARBA00022692"/>
    </source>
</evidence>
<name>A0ABN8PT82_9CNID</name>
<dbReference type="PANTHER" id="PTHR24247:SF202">
    <property type="entry name" value="5-HYDROXYTRYPTAMINE RECEPTOR 1"/>
    <property type="match status" value="1"/>
</dbReference>
<feature type="non-terminal residue" evidence="11">
    <location>
        <position position="167"/>
    </location>
</feature>
<keyword evidence="3 9" id="KW-0812">Transmembrane</keyword>
<feature type="transmembrane region" description="Helical" evidence="9">
    <location>
        <begin position="6"/>
        <end position="27"/>
    </location>
</feature>
<evidence type="ECO:0000256" key="4">
    <source>
        <dbReference type="ARBA" id="ARBA00022989"/>
    </source>
</evidence>
<gene>
    <name evidence="11" type="ORF">PEVE_00045238</name>
</gene>
<feature type="transmembrane region" description="Helical" evidence="9">
    <location>
        <begin position="82"/>
        <end position="100"/>
    </location>
</feature>
<dbReference type="Pfam" id="PF00001">
    <property type="entry name" value="7tm_1"/>
    <property type="match status" value="1"/>
</dbReference>